<dbReference type="PANTHER" id="PTHR34351">
    <property type="entry name" value="SLR1927 PROTEIN-RELATED"/>
    <property type="match status" value="1"/>
</dbReference>
<feature type="domain" description="DUF58" evidence="2">
    <location>
        <begin position="206"/>
        <end position="294"/>
    </location>
</feature>
<keyword evidence="1" id="KW-0472">Membrane</keyword>
<evidence type="ECO:0000313" key="3">
    <source>
        <dbReference type="EMBL" id="TXK11571.1"/>
    </source>
</evidence>
<dbReference type="OrthoDB" id="9812729at2"/>
<protein>
    <submittedName>
        <fullName evidence="3">DUF58 domain-containing protein</fullName>
    </submittedName>
</protein>
<dbReference type="PANTHER" id="PTHR34351:SF1">
    <property type="entry name" value="SLR1927 PROTEIN"/>
    <property type="match status" value="1"/>
</dbReference>
<reference evidence="3 4" key="1">
    <citation type="submission" date="2019-08" db="EMBL/GenBank/DDBJ databases">
        <authorList>
            <person name="Dong K."/>
        </authorList>
    </citation>
    <scope>NUCLEOTIDE SEQUENCE [LARGE SCALE GENOMIC DNA]</scope>
    <source>
        <strain evidence="3 4">K-1</strain>
    </source>
</reference>
<dbReference type="Proteomes" id="UP000321949">
    <property type="component" value="Unassembled WGS sequence"/>
</dbReference>
<dbReference type="Pfam" id="PF01882">
    <property type="entry name" value="DUF58"/>
    <property type="match status" value="1"/>
</dbReference>
<accession>A0A5C8HYX6</accession>
<keyword evidence="1" id="KW-1133">Transmembrane helix</keyword>
<dbReference type="AlphaFoldDB" id="A0A5C8HYX6"/>
<gene>
    <name evidence="3" type="ORF">FVP74_09165</name>
</gene>
<feature type="transmembrane region" description="Helical" evidence="1">
    <location>
        <begin position="34"/>
        <end position="54"/>
    </location>
</feature>
<dbReference type="InterPro" id="IPR002881">
    <property type="entry name" value="DUF58"/>
</dbReference>
<feature type="transmembrane region" description="Helical" evidence="1">
    <location>
        <begin position="7"/>
        <end position="28"/>
    </location>
</feature>
<evidence type="ECO:0000313" key="4">
    <source>
        <dbReference type="Proteomes" id="UP000321949"/>
    </source>
</evidence>
<dbReference type="EMBL" id="VRSX01000003">
    <property type="protein sequence ID" value="TXK11571.1"/>
    <property type="molecule type" value="Genomic_DNA"/>
</dbReference>
<keyword evidence="1" id="KW-0812">Transmembrane</keyword>
<sequence length="415" mass="44186">MVRVWPLTLRGTGAVLLGILCFILAYEFTITELLYVSALLLAVVAASVATLYLVRRTERVTRVFIPDIATAGQENIVRARVEIRSPLPAAQGRWVDRLPDGITGTAAGAFPAMASAMGAGTHAIDLEYAVVTERRGVRAIGPLSVTSTDPFGFARRRHTIGDTVPLTIAPAVIELGALTDLPGEAGGSMHSTTDQLGQGTDNLIPRHYTPGDSMRRIHWRATAHRDALMVRQEEQESTPSAVVVFDRSVHRWTPEAFRAPGTDPGFEMGVTACVSVVARLAREGYIVTVMDVDGTDLVPPVDAGDATGVDELTVAFATVTARRDVALEELVRLFTGTQTGPLVLVTGRIDDADTAILAPLAHHSTLPILLTVAPHEDSLALSVDAGWHAAAIPPDADLAVAWLAALDRGSRRVGV</sequence>
<evidence type="ECO:0000256" key="1">
    <source>
        <dbReference type="SAM" id="Phobius"/>
    </source>
</evidence>
<keyword evidence="4" id="KW-1185">Reference proteome</keyword>
<comment type="caution">
    <text evidence="3">The sequence shown here is derived from an EMBL/GenBank/DDBJ whole genome shotgun (WGS) entry which is preliminary data.</text>
</comment>
<name>A0A5C8HYX6_9MICO</name>
<organism evidence="3 4">
    <name type="scientific">Microbacterium saccharophilum</name>
    <dbReference type="NCBI Taxonomy" id="1213358"/>
    <lineage>
        <taxon>Bacteria</taxon>
        <taxon>Bacillati</taxon>
        <taxon>Actinomycetota</taxon>
        <taxon>Actinomycetes</taxon>
        <taxon>Micrococcales</taxon>
        <taxon>Microbacteriaceae</taxon>
        <taxon>Microbacterium</taxon>
    </lineage>
</organism>
<proteinExistence type="predicted"/>
<evidence type="ECO:0000259" key="2">
    <source>
        <dbReference type="Pfam" id="PF01882"/>
    </source>
</evidence>